<dbReference type="RefSeq" id="WP_130512551.1">
    <property type="nucleotide sequence ID" value="NZ_SHKY01000001.1"/>
</dbReference>
<sequence length="201" mass="20744">MALAFALGSTCFLIGPIPGYAELVGDTADAVTFFVGSILFTTGGALQVRAAAPGRHDPGPGRAAWWAAITQSAGTVFFNVSTFQAMHTALSSPGYDHRVWRPDLFGSICFLVSGAIAYRASARHGWLPARGPAGWWQPAVNLLGCVFFGVSALAGYVLPATGSMVNEYLANLNTCAGAACFLACALPGLRPRHAAVGAAPG</sequence>
<accession>A0A4Q7ZTB8</accession>
<feature type="transmembrane region" description="Helical" evidence="1">
    <location>
        <begin position="99"/>
        <end position="118"/>
    </location>
</feature>
<evidence type="ECO:0008006" key="4">
    <source>
        <dbReference type="Google" id="ProtNLM"/>
    </source>
</evidence>
<dbReference type="OrthoDB" id="244933at2"/>
<keyword evidence="1" id="KW-1133">Transmembrane helix</keyword>
<dbReference type="Proteomes" id="UP000292564">
    <property type="component" value="Unassembled WGS sequence"/>
</dbReference>
<reference evidence="2 3" key="1">
    <citation type="submission" date="2019-02" db="EMBL/GenBank/DDBJ databases">
        <title>Sequencing the genomes of 1000 actinobacteria strains.</title>
        <authorList>
            <person name="Klenk H.-P."/>
        </authorList>
    </citation>
    <scope>NUCLEOTIDE SEQUENCE [LARGE SCALE GENOMIC DNA]</scope>
    <source>
        <strain evidence="2 3">DSM 45162</strain>
    </source>
</reference>
<evidence type="ECO:0000313" key="2">
    <source>
        <dbReference type="EMBL" id="RZU54154.1"/>
    </source>
</evidence>
<name>A0A4Q7ZTB8_9ACTN</name>
<dbReference type="AlphaFoldDB" id="A0A4Q7ZTB8"/>
<organism evidence="2 3">
    <name type="scientific">Krasilnikovia cinnamomea</name>
    <dbReference type="NCBI Taxonomy" id="349313"/>
    <lineage>
        <taxon>Bacteria</taxon>
        <taxon>Bacillati</taxon>
        <taxon>Actinomycetota</taxon>
        <taxon>Actinomycetes</taxon>
        <taxon>Micromonosporales</taxon>
        <taxon>Micromonosporaceae</taxon>
        <taxon>Krasilnikovia</taxon>
    </lineage>
</organism>
<keyword evidence="1" id="KW-0812">Transmembrane</keyword>
<keyword evidence="3" id="KW-1185">Reference proteome</keyword>
<evidence type="ECO:0000313" key="3">
    <source>
        <dbReference type="Proteomes" id="UP000292564"/>
    </source>
</evidence>
<comment type="caution">
    <text evidence="2">The sequence shown here is derived from an EMBL/GenBank/DDBJ whole genome shotgun (WGS) entry which is preliminary data.</text>
</comment>
<protein>
    <recommendedName>
        <fullName evidence="4">YrhK-like protein</fullName>
    </recommendedName>
</protein>
<evidence type="ECO:0000256" key="1">
    <source>
        <dbReference type="SAM" id="Phobius"/>
    </source>
</evidence>
<gene>
    <name evidence="2" type="ORF">EV385_6094</name>
</gene>
<keyword evidence="1" id="KW-0472">Membrane</keyword>
<dbReference type="EMBL" id="SHKY01000001">
    <property type="protein sequence ID" value="RZU54154.1"/>
    <property type="molecule type" value="Genomic_DNA"/>
</dbReference>
<feature type="transmembrane region" description="Helical" evidence="1">
    <location>
        <begin position="139"/>
        <end position="158"/>
    </location>
</feature>
<feature type="transmembrane region" description="Helical" evidence="1">
    <location>
        <begin position="64"/>
        <end position="87"/>
    </location>
</feature>
<proteinExistence type="predicted"/>
<feature type="transmembrane region" description="Helical" evidence="1">
    <location>
        <begin position="31"/>
        <end position="52"/>
    </location>
</feature>